<dbReference type="Proteomes" id="UP001222800">
    <property type="component" value="Chromosome"/>
</dbReference>
<gene>
    <name evidence="2" type="ORF">P4S50_10060</name>
</gene>
<organism evidence="2 3">
    <name type="scientific">Tepidibacter hydrothermalis</name>
    <dbReference type="NCBI Taxonomy" id="3036126"/>
    <lineage>
        <taxon>Bacteria</taxon>
        <taxon>Bacillati</taxon>
        <taxon>Bacillota</taxon>
        <taxon>Clostridia</taxon>
        <taxon>Peptostreptococcales</taxon>
        <taxon>Peptostreptococcaceae</taxon>
        <taxon>Tepidibacter</taxon>
    </lineage>
</organism>
<reference evidence="2 3" key="1">
    <citation type="submission" date="2023-03" db="EMBL/GenBank/DDBJ databases">
        <title>Complete genome sequence of Tepidibacter sp. SWIR-1, isolated from a deep-sea hydrothermal vent.</title>
        <authorList>
            <person name="Li X."/>
        </authorList>
    </citation>
    <scope>NUCLEOTIDE SEQUENCE [LARGE SCALE GENOMIC DNA]</scope>
    <source>
        <strain evidence="2 3">SWIR-1</strain>
    </source>
</reference>
<feature type="compositionally biased region" description="Basic and acidic residues" evidence="1">
    <location>
        <begin position="231"/>
        <end position="242"/>
    </location>
</feature>
<protein>
    <submittedName>
        <fullName evidence="2">Uncharacterized protein</fullName>
    </submittedName>
</protein>
<proteinExistence type="predicted"/>
<feature type="region of interest" description="Disordered" evidence="1">
    <location>
        <begin position="200"/>
        <end position="255"/>
    </location>
</feature>
<feature type="compositionally biased region" description="Polar residues" evidence="1">
    <location>
        <begin position="205"/>
        <end position="219"/>
    </location>
</feature>
<evidence type="ECO:0000313" key="2">
    <source>
        <dbReference type="EMBL" id="WFD08741.1"/>
    </source>
</evidence>
<keyword evidence="3" id="KW-1185">Reference proteome</keyword>
<accession>A0ABY8E769</accession>
<name>A0ABY8E769_9FIRM</name>
<sequence length="291" mass="32208">MSKNKTVPAEFNNDKNAMGALETINNYDGVLDMKGMKPYLVNMGGKPYISKGGLSLKLQSVANKRGGIKTILSIPVSYSHEGPEDMQKFLNLPPQLLDKMLKDRDYDMAALTTPKGTALNKCIIVFGDGLKVSETATANPQNIKMKTIHEFLDVMAATRAYNRCVKKITADGFMDANMIDEENFNYMEDDFQIDADGELPFPITNGGNNEDQVLGNQEESTQERTGGGDEELSKAHTHRTDDEAVGPDVQESGESKMICSECSKKIKEVVSTYSKSRFGKELCLDCQKKYK</sequence>
<evidence type="ECO:0000256" key="1">
    <source>
        <dbReference type="SAM" id="MobiDB-lite"/>
    </source>
</evidence>
<dbReference type="RefSeq" id="WP_277730651.1">
    <property type="nucleotide sequence ID" value="NZ_CP120733.1"/>
</dbReference>
<evidence type="ECO:0000313" key="3">
    <source>
        <dbReference type="Proteomes" id="UP001222800"/>
    </source>
</evidence>
<dbReference type="EMBL" id="CP120733">
    <property type="protein sequence ID" value="WFD08741.1"/>
    <property type="molecule type" value="Genomic_DNA"/>
</dbReference>